<dbReference type="OrthoDB" id="9807414at2"/>
<dbReference type="PANTHER" id="PTHR45947">
    <property type="entry name" value="SULFOQUINOVOSYL TRANSFERASE SQD2"/>
    <property type="match status" value="1"/>
</dbReference>
<evidence type="ECO:0000259" key="1">
    <source>
        <dbReference type="Pfam" id="PF13439"/>
    </source>
</evidence>
<dbReference type="Proteomes" id="UP000094969">
    <property type="component" value="Chromosome"/>
</dbReference>
<keyword evidence="3" id="KW-1185">Reference proteome</keyword>
<dbReference type="GO" id="GO:0016757">
    <property type="term" value="F:glycosyltransferase activity"/>
    <property type="evidence" value="ECO:0007669"/>
    <property type="project" value="TreeGrafter"/>
</dbReference>
<dbReference type="SUPFAM" id="SSF53756">
    <property type="entry name" value="UDP-Glycosyltransferase/glycogen phosphorylase"/>
    <property type="match status" value="1"/>
</dbReference>
<dbReference type="InterPro" id="IPR028098">
    <property type="entry name" value="Glyco_trans_4-like_N"/>
</dbReference>
<dbReference type="PANTHER" id="PTHR45947:SF13">
    <property type="entry name" value="TRANSFERASE"/>
    <property type="match status" value="1"/>
</dbReference>
<dbReference type="Gene3D" id="3.40.50.2000">
    <property type="entry name" value="Glycogen Phosphorylase B"/>
    <property type="match status" value="2"/>
</dbReference>
<name>A0A1D7U5S3_9HYPH</name>
<protein>
    <submittedName>
        <fullName evidence="2">Glycosyl transferase</fullName>
    </submittedName>
</protein>
<dbReference type="InterPro" id="IPR050194">
    <property type="entry name" value="Glycosyltransferase_grp1"/>
</dbReference>
<dbReference type="EMBL" id="CP017147">
    <property type="protein sequence ID" value="AOO82716.1"/>
    <property type="molecule type" value="Genomic_DNA"/>
</dbReference>
<dbReference type="STRING" id="1526658.BHK69_21770"/>
<sequence length="417" mass="46016">MTRRILVVAHNHPDLHPGGTEIFAHDLAQGYREQGCEVLFLGATNSIHRQPHPGTALQATGESGDVLLWSGHFDRFHLSQIDHYGTLQDLATLLQEFRPDVVHIHHLVLIGAEFLPLARRLLPNAAIVMTLHDYYSICHHDGLMVRPTDKQRCSGASPTACHGCFPEIGSDRFLLRERFLKTHLAAVDRFVAPSHFLRQRYLDWGLPGEKIEVIANARPAQDAVAHRPTEGRRTSFGYFGNINPWKGALPLLQAAKLMKAAGDTGFELRIHGGAPFQTEAFTTAFSQALAAAGGVVTHCGPYRREDVPALMSEIDWVVMPSIWWENAPLVIQEAFQHRRPVIASGIGGMAEMVRDGVDGLHARPGDPAHLARILRRAIEEDGLWQRLVDGIAPQSGMADCAVTHLGLFDRLKLPVAA</sequence>
<dbReference type="Pfam" id="PF13692">
    <property type="entry name" value="Glyco_trans_1_4"/>
    <property type="match status" value="1"/>
</dbReference>
<proteinExistence type="predicted"/>
<evidence type="ECO:0000313" key="2">
    <source>
        <dbReference type="EMBL" id="AOO82716.1"/>
    </source>
</evidence>
<gene>
    <name evidence="2" type="ORF">BHK69_21770</name>
</gene>
<dbReference type="KEGG" id="bvv:BHK69_21770"/>
<dbReference type="Pfam" id="PF13439">
    <property type="entry name" value="Glyco_transf_4"/>
    <property type="match status" value="1"/>
</dbReference>
<feature type="domain" description="Glycosyltransferase subfamily 4-like N-terminal" evidence="1">
    <location>
        <begin position="17"/>
        <end position="217"/>
    </location>
</feature>
<evidence type="ECO:0000313" key="3">
    <source>
        <dbReference type="Proteomes" id="UP000094969"/>
    </source>
</evidence>
<reference evidence="2 3" key="1">
    <citation type="journal article" date="2015" name="Antonie Van Leeuwenhoek">
        <title>Bosea vaviloviae sp. nov., a new species of slow-growing rhizobia isolated from nodules of the relict species Vavilovia formosa (Stev.) Fed.</title>
        <authorList>
            <person name="Safronova V.I."/>
            <person name="Kuznetsova I.G."/>
            <person name="Sazanova A.L."/>
            <person name="Kimeklis A.K."/>
            <person name="Belimov A.A."/>
            <person name="Andronov E.E."/>
            <person name="Pinaev A.G."/>
            <person name="Chizhevskaya E.P."/>
            <person name="Pukhaev A.R."/>
            <person name="Popov K.P."/>
            <person name="Willems A."/>
            <person name="Tikhonovich I.A."/>
        </authorList>
    </citation>
    <scope>NUCLEOTIDE SEQUENCE [LARGE SCALE GENOMIC DNA]</scope>
    <source>
        <strain evidence="2 3">Vaf18</strain>
    </source>
</reference>
<dbReference type="RefSeq" id="WP_069691922.1">
    <property type="nucleotide sequence ID" value="NZ_CP017147.1"/>
</dbReference>
<keyword evidence="2" id="KW-0808">Transferase</keyword>
<dbReference type="AlphaFoldDB" id="A0A1D7U5S3"/>
<accession>A0A1D7U5S3</accession>
<organism evidence="2 3">
    <name type="scientific">Bosea vaviloviae</name>
    <dbReference type="NCBI Taxonomy" id="1526658"/>
    <lineage>
        <taxon>Bacteria</taxon>
        <taxon>Pseudomonadati</taxon>
        <taxon>Pseudomonadota</taxon>
        <taxon>Alphaproteobacteria</taxon>
        <taxon>Hyphomicrobiales</taxon>
        <taxon>Boseaceae</taxon>
        <taxon>Bosea</taxon>
    </lineage>
</organism>
<dbReference type="CDD" id="cd03823">
    <property type="entry name" value="GT4_ExpE7-like"/>
    <property type="match status" value="1"/>
</dbReference>